<dbReference type="Pfam" id="PF04542">
    <property type="entry name" value="Sigma70_r2"/>
    <property type="match status" value="1"/>
</dbReference>
<dbReference type="RefSeq" id="WP_008601039.1">
    <property type="nucleotide sequence ID" value="NZ_AMRV01000003.1"/>
</dbReference>
<protein>
    <submittedName>
        <fullName evidence="8">RNA polymerase ECF-type sigma factor</fullName>
    </submittedName>
</protein>
<keyword evidence="3" id="KW-0731">Sigma factor</keyword>
<dbReference type="Gene3D" id="1.10.1740.10">
    <property type="match status" value="1"/>
</dbReference>
<keyword evidence="4" id="KW-0238">DNA-binding</keyword>
<dbReference type="SUPFAM" id="SSF88946">
    <property type="entry name" value="Sigma2 domain of RNA polymerase sigma factors"/>
    <property type="match status" value="1"/>
</dbReference>
<dbReference type="GO" id="GO:0006352">
    <property type="term" value="P:DNA-templated transcription initiation"/>
    <property type="evidence" value="ECO:0007669"/>
    <property type="project" value="InterPro"/>
</dbReference>
<evidence type="ECO:0000259" key="6">
    <source>
        <dbReference type="Pfam" id="PF04542"/>
    </source>
</evidence>
<dbReference type="GO" id="GO:0003677">
    <property type="term" value="F:DNA binding"/>
    <property type="evidence" value="ECO:0007669"/>
    <property type="project" value="UniProtKB-KW"/>
</dbReference>
<evidence type="ECO:0000313" key="9">
    <source>
        <dbReference type="Proteomes" id="UP000011717"/>
    </source>
</evidence>
<keyword evidence="2" id="KW-0805">Transcription regulation</keyword>
<keyword evidence="5" id="KW-0804">Transcription</keyword>
<dbReference type="GO" id="GO:0016987">
    <property type="term" value="F:sigma factor activity"/>
    <property type="evidence" value="ECO:0007669"/>
    <property type="project" value="UniProtKB-KW"/>
</dbReference>
<proteinExistence type="inferred from homology"/>
<dbReference type="InterPro" id="IPR036388">
    <property type="entry name" value="WH-like_DNA-bd_sf"/>
</dbReference>
<evidence type="ECO:0000259" key="7">
    <source>
        <dbReference type="Pfam" id="PF08281"/>
    </source>
</evidence>
<dbReference type="SUPFAM" id="SSF88659">
    <property type="entry name" value="Sigma3 and sigma4 domains of RNA polymerase sigma factors"/>
    <property type="match status" value="1"/>
</dbReference>
<evidence type="ECO:0000256" key="4">
    <source>
        <dbReference type="ARBA" id="ARBA00023125"/>
    </source>
</evidence>
<dbReference type="InterPro" id="IPR007627">
    <property type="entry name" value="RNA_pol_sigma70_r2"/>
</dbReference>
<evidence type="ECO:0000313" key="8">
    <source>
        <dbReference type="EMBL" id="EMD83365.1"/>
    </source>
</evidence>
<dbReference type="InterPro" id="IPR014284">
    <property type="entry name" value="RNA_pol_sigma-70_dom"/>
</dbReference>
<dbReference type="InterPro" id="IPR013325">
    <property type="entry name" value="RNA_pol_sigma_r2"/>
</dbReference>
<comment type="caution">
    <text evidence="8">The sequence shown here is derived from an EMBL/GenBank/DDBJ whole genome shotgun (WGS) entry which is preliminary data.</text>
</comment>
<dbReference type="InterPro" id="IPR039425">
    <property type="entry name" value="RNA_pol_sigma-70-like"/>
</dbReference>
<dbReference type="InterPro" id="IPR013249">
    <property type="entry name" value="RNA_pol_sigma70_r4_t2"/>
</dbReference>
<dbReference type="AlphaFoldDB" id="M2SDE8"/>
<feature type="domain" description="RNA polymerase sigma-70 region 2" evidence="6">
    <location>
        <begin position="33"/>
        <end position="90"/>
    </location>
</feature>
<gene>
    <name evidence="8" type="ORF">C725_1266</name>
</gene>
<name>M2SDE8_9SPHN</name>
<dbReference type="Pfam" id="PF08281">
    <property type="entry name" value="Sigma70_r4_2"/>
    <property type="match status" value="1"/>
</dbReference>
<evidence type="ECO:0000256" key="1">
    <source>
        <dbReference type="ARBA" id="ARBA00010641"/>
    </source>
</evidence>
<dbReference type="NCBIfam" id="TIGR02937">
    <property type="entry name" value="sigma70-ECF"/>
    <property type="match status" value="1"/>
</dbReference>
<dbReference type="PANTHER" id="PTHR43133:SF8">
    <property type="entry name" value="RNA POLYMERASE SIGMA FACTOR HI_1459-RELATED"/>
    <property type="match status" value="1"/>
</dbReference>
<evidence type="ECO:0000256" key="3">
    <source>
        <dbReference type="ARBA" id="ARBA00023082"/>
    </source>
</evidence>
<dbReference type="Proteomes" id="UP000011717">
    <property type="component" value="Unassembled WGS sequence"/>
</dbReference>
<keyword evidence="9" id="KW-1185">Reference proteome</keyword>
<feature type="domain" description="RNA polymerase sigma factor 70 region 4 type 2" evidence="7">
    <location>
        <begin position="125"/>
        <end position="176"/>
    </location>
</feature>
<evidence type="ECO:0000256" key="5">
    <source>
        <dbReference type="ARBA" id="ARBA00023163"/>
    </source>
</evidence>
<dbReference type="OrthoDB" id="7041663at2"/>
<dbReference type="EMBL" id="AMRV01000003">
    <property type="protein sequence ID" value="EMD83365.1"/>
    <property type="molecule type" value="Genomic_DNA"/>
</dbReference>
<dbReference type="InterPro" id="IPR013324">
    <property type="entry name" value="RNA_pol_sigma_r3/r4-like"/>
</dbReference>
<dbReference type="PANTHER" id="PTHR43133">
    <property type="entry name" value="RNA POLYMERASE ECF-TYPE SIGMA FACTO"/>
    <property type="match status" value="1"/>
</dbReference>
<dbReference type="Gene3D" id="1.10.10.10">
    <property type="entry name" value="Winged helix-like DNA-binding domain superfamily/Winged helix DNA-binding domain"/>
    <property type="match status" value="1"/>
</dbReference>
<organism evidence="8 9">
    <name type="scientific">Pacificimonas flava</name>
    <dbReference type="NCBI Taxonomy" id="1234595"/>
    <lineage>
        <taxon>Bacteria</taxon>
        <taxon>Pseudomonadati</taxon>
        <taxon>Pseudomonadota</taxon>
        <taxon>Alphaproteobacteria</taxon>
        <taxon>Sphingomonadales</taxon>
        <taxon>Sphingosinicellaceae</taxon>
        <taxon>Pacificimonas</taxon>
    </lineage>
</organism>
<comment type="similarity">
    <text evidence="1">Belongs to the sigma-70 factor family. ECF subfamily.</text>
</comment>
<accession>M2SDE8</accession>
<reference evidence="8 9" key="1">
    <citation type="journal article" date="2013" name="Genome Announc.">
        <title>Draft Genome Sequence of Strain JLT2015T, Belonging to the Family Sphingomonadaceae of the Alphaproteobacteria.</title>
        <authorList>
            <person name="Tang K."/>
            <person name="Liu K."/>
            <person name="Li S."/>
            <person name="Jiao N."/>
        </authorList>
    </citation>
    <scope>NUCLEOTIDE SEQUENCE [LARGE SCALE GENOMIC DNA]</scope>
    <source>
        <strain evidence="8 9">JLT2015</strain>
    </source>
</reference>
<sequence>MTATGPEELKLLVREGDRRAFDELVKIEGTRQLAIATRALHNRELAEDAVQDAFASAWIARRRFDVSRPFGAWITRITLNKCRDIQRRNAVRNLFWMQKTYDDPTVPDESPDPEQTASDRAQLKRVEAEIEALPRKLRDALLLTTIDGFSYADAASILKVSPKTIEMRTYHARKRLKTALQEI</sequence>
<evidence type="ECO:0000256" key="2">
    <source>
        <dbReference type="ARBA" id="ARBA00023015"/>
    </source>
</evidence>